<reference evidence="2" key="2">
    <citation type="submission" date="2025-08" db="UniProtKB">
        <authorList>
            <consortium name="RefSeq"/>
        </authorList>
    </citation>
    <scope>IDENTIFICATION</scope>
    <source>
        <tissue evidence="2">Leaf</tissue>
    </source>
</reference>
<reference evidence="1" key="1">
    <citation type="journal article" date="2014" name="Nat. Commun.">
        <title>The tobacco genome sequence and its comparison with those of tomato and potato.</title>
        <authorList>
            <person name="Sierro N."/>
            <person name="Battey J.N."/>
            <person name="Ouadi S."/>
            <person name="Bakaher N."/>
            <person name="Bovet L."/>
            <person name="Willig A."/>
            <person name="Goepfert S."/>
            <person name="Peitsch M.C."/>
            <person name="Ivanov N.V."/>
        </authorList>
    </citation>
    <scope>NUCLEOTIDE SEQUENCE [LARGE SCALE GENOMIC DNA]</scope>
</reference>
<name>A0AC58U548_TOBAC</name>
<organism evidence="1 2">
    <name type="scientific">Nicotiana tabacum</name>
    <name type="common">Common tobacco</name>
    <dbReference type="NCBI Taxonomy" id="4097"/>
    <lineage>
        <taxon>Eukaryota</taxon>
        <taxon>Viridiplantae</taxon>
        <taxon>Streptophyta</taxon>
        <taxon>Embryophyta</taxon>
        <taxon>Tracheophyta</taxon>
        <taxon>Spermatophyta</taxon>
        <taxon>Magnoliopsida</taxon>
        <taxon>eudicotyledons</taxon>
        <taxon>Gunneridae</taxon>
        <taxon>Pentapetalae</taxon>
        <taxon>asterids</taxon>
        <taxon>lamiids</taxon>
        <taxon>Solanales</taxon>
        <taxon>Solanaceae</taxon>
        <taxon>Nicotianoideae</taxon>
        <taxon>Nicotianeae</taxon>
        <taxon>Nicotiana</taxon>
    </lineage>
</organism>
<keyword evidence="1" id="KW-1185">Reference proteome</keyword>
<proteinExistence type="predicted"/>
<evidence type="ECO:0000313" key="1">
    <source>
        <dbReference type="Proteomes" id="UP000790787"/>
    </source>
</evidence>
<evidence type="ECO:0000313" key="2">
    <source>
        <dbReference type="RefSeq" id="XP_075104605.1"/>
    </source>
</evidence>
<dbReference type="Proteomes" id="UP000790787">
    <property type="component" value="Chromosome 24"/>
</dbReference>
<protein>
    <submittedName>
        <fullName evidence="2">Kinesin-like protein KIN-7O isoform X1</fullName>
    </submittedName>
</protein>
<dbReference type="RefSeq" id="XP_075104605.1">
    <property type="nucleotide sequence ID" value="XM_075248504.1"/>
</dbReference>
<gene>
    <name evidence="2" type="primary">LOC142178619</name>
</gene>
<accession>A0AC58U548</accession>
<sequence>MPLWKWRRKRPYGLQGRKLQLKQSMKKQNLIVLKSPLLSQKMTEVKNELESCRMQCKLLEERLVVSENNVRLERSFSEEKLLEIDQLRLGLRVAEEQCKRSQEISELVPAAYCRFAWILLPEET</sequence>